<dbReference type="EMBL" id="JBHFEH010000009">
    <property type="protein sequence ID" value="KAL2056130.1"/>
    <property type="molecule type" value="Genomic_DNA"/>
</dbReference>
<organism evidence="1 2">
    <name type="scientific">Lepraria finkii</name>
    <dbReference type="NCBI Taxonomy" id="1340010"/>
    <lineage>
        <taxon>Eukaryota</taxon>
        <taxon>Fungi</taxon>
        <taxon>Dikarya</taxon>
        <taxon>Ascomycota</taxon>
        <taxon>Pezizomycotina</taxon>
        <taxon>Lecanoromycetes</taxon>
        <taxon>OSLEUM clade</taxon>
        <taxon>Lecanoromycetidae</taxon>
        <taxon>Lecanorales</taxon>
        <taxon>Lecanorineae</taxon>
        <taxon>Stereocaulaceae</taxon>
        <taxon>Lepraria</taxon>
    </lineage>
</organism>
<evidence type="ECO:0000313" key="1">
    <source>
        <dbReference type="EMBL" id="KAL2056130.1"/>
    </source>
</evidence>
<proteinExistence type="predicted"/>
<accession>A0ABR4BEP5</accession>
<dbReference type="Proteomes" id="UP001590951">
    <property type="component" value="Unassembled WGS sequence"/>
</dbReference>
<sequence>MGMAFLDATETLTKYKHRLQSSLVPCTGSMQLYGVDNPVQHSEIDLVSLAYARRRGYYLEAVYFSDNRVQLADGSVAFLAGKVNISIFFGDFDSKFYD</sequence>
<comment type="caution">
    <text evidence="1">The sequence shown here is derived from an EMBL/GenBank/DDBJ whole genome shotgun (WGS) entry which is preliminary data.</text>
</comment>
<reference evidence="1 2" key="1">
    <citation type="submission" date="2024-09" db="EMBL/GenBank/DDBJ databases">
        <title>Rethinking Asexuality: The Enigmatic Case of Functional Sexual Genes in Lepraria (Stereocaulaceae).</title>
        <authorList>
            <person name="Doellman M."/>
            <person name="Sun Y."/>
            <person name="Barcenas-Pena A."/>
            <person name="Lumbsch H.T."/>
            <person name="Grewe F."/>
        </authorList>
    </citation>
    <scope>NUCLEOTIDE SEQUENCE [LARGE SCALE GENOMIC DNA]</scope>
    <source>
        <strain evidence="1 2">Grewe 0041</strain>
    </source>
</reference>
<evidence type="ECO:0000313" key="2">
    <source>
        <dbReference type="Proteomes" id="UP001590951"/>
    </source>
</evidence>
<gene>
    <name evidence="1" type="ORF">ABVK25_003773</name>
</gene>
<protein>
    <submittedName>
        <fullName evidence="1">Uncharacterized protein</fullName>
    </submittedName>
</protein>
<keyword evidence="2" id="KW-1185">Reference proteome</keyword>
<name>A0ABR4BEP5_9LECA</name>